<comment type="similarity">
    <text evidence="3 8">Belongs to the PNP/MTAP phosphorylase family.</text>
</comment>
<evidence type="ECO:0000313" key="12">
    <source>
        <dbReference type="Proteomes" id="UP000064249"/>
    </source>
</evidence>
<dbReference type="PATRIC" id="fig|167964.4.peg.1225"/>
<evidence type="ECO:0000256" key="5">
    <source>
        <dbReference type="ARBA" id="ARBA00022676"/>
    </source>
</evidence>
<reference evidence="11 12" key="1">
    <citation type="journal article" date="2015" name="MBio">
        <title>Genome-Resolved Metagenomic Analysis Reveals Roles for Candidate Phyla and Other Microbial Community Members in Biogeochemical Transformations in Oil Reservoirs.</title>
        <authorList>
            <person name="Hu P."/>
            <person name="Tom L."/>
            <person name="Singh A."/>
            <person name="Thomas B.C."/>
            <person name="Baker B.J."/>
            <person name="Piceno Y.M."/>
            <person name="Andersen G.L."/>
            <person name="Banfield J.F."/>
        </authorList>
    </citation>
    <scope>NUCLEOTIDE SEQUENCE [LARGE SCALE GENOMIC DNA]</scope>
    <source>
        <strain evidence="11">46_16</strain>
    </source>
</reference>
<dbReference type="InterPro" id="IPR011270">
    <property type="entry name" value="Pur_Nuc_Pase_Ino/Guo-sp"/>
</dbReference>
<organism evidence="11 12">
    <name type="scientific">Anaerolinea thermophila</name>
    <dbReference type="NCBI Taxonomy" id="167964"/>
    <lineage>
        <taxon>Bacteria</taxon>
        <taxon>Bacillati</taxon>
        <taxon>Chloroflexota</taxon>
        <taxon>Anaerolineae</taxon>
        <taxon>Anaerolineales</taxon>
        <taxon>Anaerolineaceae</taxon>
        <taxon>Anaerolinea</taxon>
    </lineage>
</organism>
<dbReference type="FunFam" id="3.40.50.1580:FF:000010">
    <property type="entry name" value="Purine nucleoside phosphorylase"/>
    <property type="match status" value="1"/>
</dbReference>
<feature type="binding site" evidence="9">
    <location>
        <position position="199"/>
    </location>
    <ligand>
        <name>a purine D-ribonucleoside</name>
        <dbReference type="ChEBI" id="CHEBI:142355"/>
    </ligand>
</feature>
<dbReference type="CDD" id="cd09009">
    <property type="entry name" value="PNP-EcPNPII_like"/>
    <property type="match status" value="1"/>
</dbReference>
<comment type="function">
    <text evidence="1">The purine nucleoside phosphorylases catalyze the phosphorolytic breakdown of the N-glycosidic bond in the beta-(deoxy)ribonucleoside molecules, with the formation of the corresponding free purine bases and pentose-1-phosphate. Cleaves guanosine, inosine, 2'-deoxyguanosine and 2'-deoxyinosine.</text>
</comment>
<dbReference type="Gene3D" id="3.40.50.1580">
    <property type="entry name" value="Nucleoside phosphorylase domain"/>
    <property type="match status" value="1"/>
</dbReference>
<dbReference type="InterPro" id="IPR011268">
    <property type="entry name" value="Purine_phosphorylase"/>
</dbReference>
<comment type="caution">
    <text evidence="11">The sequence shown here is derived from an EMBL/GenBank/DDBJ whole genome shotgun (WGS) entry which is preliminary data.</text>
</comment>
<evidence type="ECO:0000256" key="2">
    <source>
        <dbReference type="ARBA" id="ARBA00005058"/>
    </source>
</evidence>
<dbReference type="PANTHER" id="PTHR11904:SF9">
    <property type="entry name" value="PURINE NUCLEOSIDE PHOSPHORYLASE-RELATED"/>
    <property type="match status" value="1"/>
</dbReference>
<dbReference type="NCBIfam" id="NF006054">
    <property type="entry name" value="PRK08202.1"/>
    <property type="match status" value="1"/>
</dbReference>
<evidence type="ECO:0000256" key="3">
    <source>
        <dbReference type="ARBA" id="ARBA00006751"/>
    </source>
</evidence>
<evidence type="ECO:0000256" key="8">
    <source>
        <dbReference type="PIRNR" id="PIRNR000477"/>
    </source>
</evidence>
<dbReference type="SUPFAM" id="SSF53167">
    <property type="entry name" value="Purine and uridine phosphorylases"/>
    <property type="match status" value="1"/>
</dbReference>
<feature type="domain" description="Nucleoside phosphorylase" evidence="10">
    <location>
        <begin position="26"/>
        <end position="275"/>
    </location>
</feature>
<feature type="binding site" evidence="9">
    <location>
        <begin position="84"/>
        <end position="86"/>
    </location>
    <ligand>
        <name>phosphate</name>
        <dbReference type="ChEBI" id="CHEBI:43474"/>
    </ligand>
</feature>
<dbReference type="Pfam" id="PF01048">
    <property type="entry name" value="PNP_UDP_1"/>
    <property type="match status" value="1"/>
</dbReference>
<evidence type="ECO:0000256" key="1">
    <source>
        <dbReference type="ARBA" id="ARBA00002678"/>
    </source>
</evidence>
<dbReference type="PANTHER" id="PTHR11904">
    <property type="entry name" value="METHYLTHIOADENOSINE/PURINE NUCLEOSIDE PHOSPHORYLASE"/>
    <property type="match status" value="1"/>
</dbReference>
<evidence type="ECO:0000259" key="10">
    <source>
        <dbReference type="Pfam" id="PF01048"/>
    </source>
</evidence>
<dbReference type="NCBIfam" id="TIGR01697">
    <property type="entry name" value="PNPH-PUNA-XAPA"/>
    <property type="match status" value="1"/>
</dbReference>
<dbReference type="GO" id="GO:0009116">
    <property type="term" value="P:nucleoside metabolic process"/>
    <property type="evidence" value="ECO:0007669"/>
    <property type="project" value="InterPro"/>
</dbReference>
<dbReference type="GO" id="GO:0004731">
    <property type="term" value="F:purine-nucleoside phosphorylase activity"/>
    <property type="evidence" value="ECO:0007669"/>
    <property type="project" value="UniProtKB-EC"/>
</dbReference>
<comment type="catalytic activity">
    <reaction evidence="7">
        <text>a purine 2'-deoxy-D-ribonucleoside + phosphate = a purine nucleobase + 2-deoxy-alpha-D-ribose 1-phosphate</text>
        <dbReference type="Rhea" id="RHEA:36431"/>
        <dbReference type="ChEBI" id="CHEBI:26386"/>
        <dbReference type="ChEBI" id="CHEBI:43474"/>
        <dbReference type="ChEBI" id="CHEBI:57259"/>
        <dbReference type="ChEBI" id="CHEBI:142361"/>
        <dbReference type="EC" id="2.4.2.1"/>
    </reaction>
</comment>
<dbReference type="AlphaFoldDB" id="A0A101FY05"/>
<evidence type="ECO:0000256" key="6">
    <source>
        <dbReference type="ARBA" id="ARBA00022679"/>
    </source>
</evidence>
<name>A0A101FY05_9CHLR</name>
<dbReference type="GO" id="GO:0005737">
    <property type="term" value="C:cytoplasm"/>
    <property type="evidence" value="ECO:0007669"/>
    <property type="project" value="TreeGrafter"/>
</dbReference>
<proteinExistence type="inferred from homology"/>
<protein>
    <recommendedName>
        <fullName evidence="8">Purine nucleoside phosphorylase</fullName>
        <ecNumber evidence="8">2.4.2.1</ecNumber>
    </recommendedName>
    <alternativeName>
        <fullName evidence="8">Inosine-guanosine phosphorylase</fullName>
    </alternativeName>
</protein>
<evidence type="ECO:0000313" key="11">
    <source>
        <dbReference type="EMBL" id="KUK46560.1"/>
    </source>
</evidence>
<evidence type="ECO:0000256" key="9">
    <source>
        <dbReference type="PIRSR" id="PIRSR000477-2"/>
    </source>
</evidence>
<gene>
    <name evidence="11" type="ORF">XD73_0564</name>
</gene>
<evidence type="ECO:0000256" key="4">
    <source>
        <dbReference type="ARBA" id="ARBA00022553"/>
    </source>
</evidence>
<accession>A0A101FY05</accession>
<keyword evidence="4" id="KW-0597">Phosphoprotein</keyword>
<comment type="pathway">
    <text evidence="2 8">Purine metabolism; purine nucleoside salvage.</text>
</comment>
<feature type="binding site" evidence="9">
    <location>
        <position position="218"/>
    </location>
    <ligand>
        <name>phosphate</name>
        <dbReference type="ChEBI" id="CHEBI:43474"/>
    </ligand>
</feature>
<dbReference type="Proteomes" id="UP000064249">
    <property type="component" value="Unassembled WGS sequence"/>
</dbReference>
<sequence>MEEFITINQIDKAVEVIKNKTKYQPKVGLILGSGLGDLAESVNLADFIDYKDIPGWPVSTIEGHKGRLVIGDLEGKTVLIMQGRAHYYEGYPITQIGFPIRVMRRLGIETLIVTNAAGAINPDYKPGDVMIITDHLSLMAMGGENPLRGPNLDEFGPRFPDMSRCYDPTLIKLTKEIGDKKKIVIHNGVYVCLAGPSFETPADLRFLKIIGADAVGMSTVPEVIVAAHSGMKVLGFSGISNKANLDGSTVTTHQEVLQAGKEIVPKLEAIIRGVLAAM</sequence>
<dbReference type="EC" id="2.4.2.1" evidence="8"/>
<dbReference type="EMBL" id="LGFU01000020">
    <property type="protein sequence ID" value="KUK46560.1"/>
    <property type="molecule type" value="Genomic_DNA"/>
</dbReference>
<feature type="binding site" evidence="9">
    <location>
        <position position="33"/>
    </location>
    <ligand>
        <name>phosphate</name>
        <dbReference type="ChEBI" id="CHEBI:43474"/>
    </ligand>
</feature>
<dbReference type="InterPro" id="IPR035994">
    <property type="entry name" value="Nucleoside_phosphorylase_sf"/>
</dbReference>
<keyword evidence="6 8" id="KW-0808">Transferase</keyword>
<feature type="binding site" evidence="9">
    <location>
        <position position="241"/>
    </location>
    <ligand>
        <name>a purine D-ribonucleoside</name>
        <dbReference type="ChEBI" id="CHEBI:142355"/>
    </ligand>
</feature>
<dbReference type="NCBIfam" id="TIGR01700">
    <property type="entry name" value="PNPH"/>
    <property type="match status" value="1"/>
</dbReference>
<keyword evidence="5 8" id="KW-0328">Glycosyltransferase</keyword>
<dbReference type="InterPro" id="IPR000845">
    <property type="entry name" value="Nucleoside_phosphorylase_d"/>
</dbReference>
<dbReference type="UniPathway" id="UPA00606"/>
<evidence type="ECO:0000256" key="7">
    <source>
        <dbReference type="ARBA" id="ARBA00048556"/>
    </source>
</evidence>
<feature type="binding site" evidence="9">
    <location>
        <position position="116"/>
    </location>
    <ligand>
        <name>phosphate</name>
        <dbReference type="ChEBI" id="CHEBI:43474"/>
    </ligand>
</feature>
<feature type="binding site" evidence="9">
    <location>
        <position position="64"/>
    </location>
    <ligand>
        <name>phosphate</name>
        <dbReference type="ChEBI" id="CHEBI:43474"/>
    </ligand>
</feature>
<dbReference type="PIRSF" id="PIRSF000477">
    <property type="entry name" value="PurNPase"/>
    <property type="match status" value="1"/>
</dbReference>